<dbReference type="InterPro" id="IPR003961">
    <property type="entry name" value="FN3_dom"/>
</dbReference>
<dbReference type="PRINTS" id="PR00011">
    <property type="entry name" value="EGFLAMININ"/>
</dbReference>
<reference evidence="20" key="1">
    <citation type="submission" date="2025-08" db="UniProtKB">
        <authorList>
            <consortium name="RefSeq"/>
        </authorList>
    </citation>
    <scope>IDENTIFICATION</scope>
</reference>
<feature type="disulfide bond" evidence="11">
    <location>
        <begin position="586"/>
        <end position="595"/>
    </location>
</feature>
<evidence type="ECO:0000256" key="12">
    <source>
        <dbReference type="SAM" id="MobiDB-lite"/>
    </source>
</evidence>
<comment type="catalytic activity">
    <reaction evidence="10">
        <text>O-phospho-L-tyrosyl-[protein] + H2O = L-tyrosyl-[protein] + phosphate</text>
        <dbReference type="Rhea" id="RHEA:10684"/>
        <dbReference type="Rhea" id="RHEA-COMP:10136"/>
        <dbReference type="Rhea" id="RHEA-COMP:20101"/>
        <dbReference type="ChEBI" id="CHEBI:15377"/>
        <dbReference type="ChEBI" id="CHEBI:43474"/>
        <dbReference type="ChEBI" id="CHEBI:46858"/>
        <dbReference type="ChEBI" id="CHEBI:61978"/>
        <dbReference type="EC" id="3.1.3.48"/>
    </reaction>
</comment>
<feature type="domain" description="Tyrosine-protein phosphatase" evidence="16">
    <location>
        <begin position="1914"/>
        <end position="2175"/>
    </location>
</feature>
<dbReference type="OrthoDB" id="6108566at2759"/>
<feature type="domain" description="Tyrosine-protein phosphatase" evidence="16">
    <location>
        <begin position="1624"/>
        <end position="1882"/>
    </location>
</feature>
<dbReference type="InterPro" id="IPR003595">
    <property type="entry name" value="Tyr_Pase_cat"/>
</dbReference>
<feature type="domain" description="Tyrosine specific protein phosphatases" evidence="17">
    <location>
        <begin position="1800"/>
        <end position="1873"/>
    </location>
</feature>
<dbReference type="GO" id="GO:0004725">
    <property type="term" value="F:protein tyrosine phosphatase activity"/>
    <property type="evidence" value="ECO:0007669"/>
    <property type="project" value="UniProtKB-EC"/>
</dbReference>
<keyword evidence="6" id="KW-0904">Protein phosphatase</keyword>
<evidence type="ECO:0000256" key="9">
    <source>
        <dbReference type="ARBA" id="ARBA00023180"/>
    </source>
</evidence>
<proteinExistence type="predicted"/>
<dbReference type="InterPro" id="IPR036116">
    <property type="entry name" value="FN3_sf"/>
</dbReference>
<feature type="domain" description="Fibronectin type-III" evidence="18">
    <location>
        <begin position="963"/>
        <end position="1059"/>
    </location>
</feature>
<dbReference type="PROSITE" id="PS00022">
    <property type="entry name" value="EGF_1"/>
    <property type="match status" value="2"/>
</dbReference>
<dbReference type="PROSITE" id="PS01186">
    <property type="entry name" value="EGF_2"/>
    <property type="match status" value="2"/>
</dbReference>
<keyword evidence="19" id="KW-1185">Reference proteome</keyword>
<dbReference type="Gene3D" id="2.170.300.10">
    <property type="entry name" value="Tie2 ligand-binding domain superfamily"/>
    <property type="match status" value="2"/>
</dbReference>
<feature type="compositionally biased region" description="Polar residues" evidence="12">
    <location>
        <begin position="1554"/>
        <end position="1570"/>
    </location>
</feature>
<name>A0A8B7YV60_ACAPL</name>
<keyword evidence="7 13" id="KW-1133">Transmembrane helix</keyword>
<feature type="domain" description="EGF-like" evidence="15">
    <location>
        <begin position="565"/>
        <end position="596"/>
    </location>
</feature>
<dbReference type="PANTHER" id="PTHR46957">
    <property type="entry name" value="CYTOKINE RECEPTOR"/>
    <property type="match status" value="1"/>
</dbReference>
<evidence type="ECO:0000256" key="8">
    <source>
        <dbReference type="ARBA" id="ARBA00023136"/>
    </source>
</evidence>
<dbReference type="FunFam" id="3.90.190.10:FF:000102">
    <property type="entry name" value="Receptor-type tyrosine-protein phosphatase"/>
    <property type="match status" value="1"/>
</dbReference>
<evidence type="ECO:0000256" key="14">
    <source>
        <dbReference type="SAM" id="SignalP"/>
    </source>
</evidence>
<dbReference type="Gene3D" id="3.90.190.10">
    <property type="entry name" value="Protein tyrosine phosphatase superfamily"/>
    <property type="match status" value="2"/>
</dbReference>
<dbReference type="PROSITE" id="PS00383">
    <property type="entry name" value="TYR_PHOSPHATASE_1"/>
    <property type="match status" value="1"/>
</dbReference>
<evidence type="ECO:0000256" key="2">
    <source>
        <dbReference type="ARBA" id="ARBA00013064"/>
    </source>
</evidence>
<dbReference type="PRINTS" id="PR00700">
    <property type="entry name" value="PRTYPHPHTASE"/>
</dbReference>
<dbReference type="PROSITE" id="PS50055">
    <property type="entry name" value="TYR_PHOSPHATASE_PTP"/>
    <property type="match status" value="2"/>
</dbReference>
<feature type="domain" description="Fibronectin type-III" evidence="18">
    <location>
        <begin position="1163"/>
        <end position="1260"/>
    </location>
</feature>
<feature type="domain" description="Fibronectin type-III" evidence="18">
    <location>
        <begin position="765"/>
        <end position="861"/>
    </location>
</feature>
<keyword evidence="11" id="KW-0245">EGF-like domain</keyword>
<dbReference type="PANTHER" id="PTHR46957:SF3">
    <property type="entry name" value="CYTOKINE RECEPTOR"/>
    <property type="match status" value="1"/>
</dbReference>
<keyword evidence="3 13" id="KW-0812">Transmembrane</keyword>
<dbReference type="EC" id="3.1.3.48" evidence="2"/>
<dbReference type="PROSITE" id="PS50853">
    <property type="entry name" value="FN3"/>
    <property type="match status" value="5"/>
</dbReference>
<keyword evidence="8 13" id="KW-0472">Membrane</keyword>
<dbReference type="InterPro" id="IPR000242">
    <property type="entry name" value="PTP_cat"/>
</dbReference>
<keyword evidence="4 14" id="KW-0732">Signal</keyword>
<dbReference type="FunFam" id="3.90.190.10:FF:000062">
    <property type="entry name" value="Receptor-type tyrosine-protein phosphatase kappa"/>
    <property type="match status" value="1"/>
</dbReference>
<dbReference type="InterPro" id="IPR000387">
    <property type="entry name" value="Tyr_Pase_dom"/>
</dbReference>
<evidence type="ECO:0000259" key="16">
    <source>
        <dbReference type="PROSITE" id="PS50055"/>
    </source>
</evidence>
<dbReference type="InterPro" id="IPR000742">
    <property type="entry name" value="EGF"/>
</dbReference>
<sequence>MAGCRRAVPLSLLLGLFQAVFGIVDFTCVTKPRIDINNENTFIAGYLHGNGRTLSFIRVIDTYTSVEKGSLKLPSQAKEKKDRPTAQEGETISIRRMPASDTKQRIGAFACKATKTPGDVTTIQTIIMSKNADFLPTRVSQTVNLGDAVNLTVTVTDSIRNYTRWRKNGSEVIDERSNHTFYNLGVVDASNTGIYEVHFAGERSNGRQALMRLIVRGCRKNKWNPPSCGGECPTCFNGGVCGDRTGDCICPPGFSGYFCENAAGPNRFGQTGSFRCDSPELGGGPTCAGMLFCLPDPYGCSCAAGYQGIDCNETCDDGFYGANCAQVCHCKDGVSCNGTTGECPGDCAPGYTDINCQASSTDDFTCITKPRIGSKDTFIAGYLHGSDGTLSFARTIYTYTGGREKPLSLPLPQTHNIEQVSSYQDDNVFLLKMPLSGFTTRIGAFACVLTKAGGDVTSVQTVVMSNKADFLPTLVSQTVNLGDAVNLTVTVTNSSRNYTRWRKNGGGVINKRSNRTFYDLGTVDGSSTGIYEVHFAMERSNGRQALMRLIVRGCHKNKWNPPLCERECPTCFNGGVCGDRTGDCICPPGFSGYFCEKPEGPNRFGQSGSFRCDSPELGGGPTCTGMLFCLPDPYGCSCAAGYQGIDCNEMCDDGFYGADCAQVCHCMEGVSCNGTTGECHGDCALGFTGINCQVCDNNTYGHDCRLCHCMEGVSCNGTTGECHGDCAPGFTGINCQEKCLPFNGSKASCHTTCTDFLDPAMKSFAPQNVAIISTLSNKMNKTFTWHPVNCTNGIGIVNYVYMLKAYGNRQEPEPVRIDSSLVSVPVPLCGVPYEFQVAAETTKGIGPFSSTHFSTYWSAPDAVAALTNQGTSKSGINLSWTTSRTSQNYSCPAFDYLVTFTLKKLDHCGEVHNQSGLVNTTNTSISLQGLKAYSIYDVSVTPRNDIGNGSSSPLQITTGETRPGAAPEINSSSSTINSITWTWNTIPCGKRGGKIIGYQTRLKRSNVRVDRMNVSTTSVKYTGLLACTRYTVSVWAYTKAGRGERSNDTRLTKTDVPEPVLDLNVLGHLMSPRQDEFHVHWTAPGGDCCATSYNVSYELIELDHCDSELTSPATTAFGTVKDINVTIRLPAHYSKYRVHVAPINGAGEGNRTSISINTSESTPNAAPVLRSAASNDSITFSWDPIPCGSRRGNITHFEYRFRGSGPQGKDKATKKKNVTQPSVTFRDLSPCTNYSIRVRAYTNIGHGPWTNWTVQDTVIIDEIQSFNLQPFENKIHASWITAGDEDNPCPVTSYLVSYQLVNLEQCEQQSNPELMSWGVVVGSGTNITSVHAYSTYIVQVVPANNAAEKFIQMETITTDEGVPLASPEPNEVFMFNQSVRVSWYHIPCGKRGGNITGYSYELLDVTGSLVNKGHTEADSVVVDGLAQGASYSFKLWASTRVGLGPPMSIRLNTPIDASKPPVEASSANAVVVVVVVLLAVVFVLLVAVIVRKRRQEGEKPLSVIADQDEVGLQNLPSTSAARSAEISTDQSLPSANLPKSTDEMPVGNVPSKAGPSTASTDSLTPGPSSNAPVTKPKPYVKPYAKTKLKASAKTSQSFPQVGPVAMAHLAEYIKRKTSEKISGFQQDYESIPGEHLHSWSVAKQDHNKRKNRYNNILAYDHSRVVLECLEDNPQSDYINASYINGYKHESKYIACQGPTKASVNDMWRMVWQERVGKIVMLTNLIENGKGKCEQYWPDEGGKDYGELFVRKVDESSHSNFIVRTFHLSKSSEPEGEYRELIHFQYITWPDMKLPESSPLLRFIMKIRATDLESTQHGPIVVHCSAGVGRTGTFISVDSMLDMAEAEGQVDVLKFVRDMREQRFLMVQTLEQYKFIFDALLESSLSENTAFKADQFHQHYAKLKKRDKRTGTNSIQAQFQMLESFTASWNEDQCIGGRNAANVDKNRFKDCIPKDNTRPYLMTKGDEGSTNYINATFLNGHKGKNAYLATQAPLPNTVGDIWRMVFDYKSFCIVMLNSINDDPSVVQYWPEDCLQFGPLTVTLKREDQHSSDIIIRQFDVSYPLRKSDEVQSVCQIQYLGWPSRKEVPNSPSSLLKVLEAVKMWTRDHPDGPITVHCIDGVGCSGTFCALLSVVDHLEKEKIVDVFQAVKKLRTTRAGMVNTLAQYQFCYQVVQTYLDSSSIYENYR</sequence>
<dbReference type="Gene3D" id="2.60.40.10">
    <property type="entry name" value="Immunoglobulins"/>
    <property type="match status" value="8"/>
</dbReference>
<dbReference type="KEGG" id="aplc:110982817"/>
<evidence type="ECO:0000313" key="19">
    <source>
        <dbReference type="Proteomes" id="UP000694845"/>
    </source>
</evidence>
<evidence type="ECO:0000256" key="5">
    <source>
        <dbReference type="ARBA" id="ARBA00022801"/>
    </source>
</evidence>
<dbReference type="InterPro" id="IPR003599">
    <property type="entry name" value="Ig_sub"/>
</dbReference>
<dbReference type="SMART" id="SM00181">
    <property type="entry name" value="EGF"/>
    <property type="match status" value="7"/>
</dbReference>
<dbReference type="SMART" id="SM00409">
    <property type="entry name" value="IG"/>
    <property type="match status" value="2"/>
</dbReference>
<evidence type="ECO:0000256" key="11">
    <source>
        <dbReference type="PROSITE-ProRule" id="PRU00076"/>
    </source>
</evidence>
<feature type="chain" id="PRO_5034520567" description="protein-tyrosine-phosphatase" evidence="14">
    <location>
        <begin position="23"/>
        <end position="2186"/>
    </location>
</feature>
<feature type="region of interest" description="Disordered" evidence="12">
    <location>
        <begin position="1519"/>
        <end position="1579"/>
    </location>
</feature>
<dbReference type="SUPFAM" id="SSF52799">
    <property type="entry name" value="(Phosphotyrosine protein) phosphatases II"/>
    <property type="match status" value="2"/>
</dbReference>
<evidence type="ECO:0000256" key="6">
    <source>
        <dbReference type="ARBA" id="ARBA00022912"/>
    </source>
</evidence>
<evidence type="ECO:0000259" key="18">
    <source>
        <dbReference type="PROSITE" id="PS50853"/>
    </source>
</evidence>
<dbReference type="FunFam" id="2.170.300.10:FF:000003">
    <property type="entry name" value="tyrosine-protein kinase receptor Tie-1 isoform X1"/>
    <property type="match status" value="2"/>
</dbReference>
<evidence type="ECO:0000259" key="17">
    <source>
        <dbReference type="PROSITE" id="PS50056"/>
    </source>
</evidence>
<dbReference type="InterPro" id="IPR050713">
    <property type="entry name" value="RTP_Phos/Ushers"/>
</dbReference>
<dbReference type="GO" id="GO:0016020">
    <property type="term" value="C:membrane"/>
    <property type="evidence" value="ECO:0007669"/>
    <property type="project" value="UniProtKB-SubCell"/>
</dbReference>
<dbReference type="CDD" id="cd00063">
    <property type="entry name" value="FN3"/>
    <property type="match status" value="5"/>
</dbReference>
<keyword evidence="11" id="KW-1015">Disulfide bond</keyword>
<evidence type="ECO:0000256" key="3">
    <source>
        <dbReference type="ARBA" id="ARBA00022692"/>
    </source>
</evidence>
<dbReference type="PROSITE" id="PS50056">
    <property type="entry name" value="TYR_PHOSPHATASE_2"/>
    <property type="match status" value="2"/>
</dbReference>
<dbReference type="Pfam" id="PF00102">
    <property type="entry name" value="Y_phosphatase"/>
    <property type="match status" value="2"/>
</dbReference>
<protein>
    <recommendedName>
        <fullName evidence="2">protein-tyrosine-phosphatase</fullName>
        <ecNumber evidence="2">3.1.3.48</ecNumber>
    </recommendedName>
</protein>
<evidence type="ECO:0000256" key="10">
    <source>
        <dbReference type="ARBA" id="ARBA00051722"/>
    </source>
</evidence>
<dbReference type="InterPro" id="IPR029021">
    <property type="entry name" value="Prot-tyrosine_phosphatase-like"/>
</dbReference>
<dbReference type="PROSITE" id="PS50026">
    <property type="entry name" value="EGF_3"/>
    <property type="match status" value="2"/>
</dbReference>
<dbReference type="SUPFAM" id="SSF49265">
    <property type="entry name" value="Fibronectin type III"/>
    <property type="match status" value="4"/>
</dbReference>
<dbReference type="SMART" id="SM00404">
    <property type="entry name" value="PTPc_motif"/>
    <property type="match status" value="2"/>
</dbReference>
<feature type="compositionally biased region" description="Polar residues" evidence="12">
    <location>
        <begin position="1519"/>
        <end position="1539"/>
    </location>
</feature>
<feature type="transmembrane region" description="Helical" evidence="13">
    <location>
        <begin position="1469"/>
        <end position="1490"/>
    </location>
</feature>
<comment type="caution">
    <text evidence="11">Lacks conserved residue(s) required for the propagation of feature annotation.</text>
</comment>
<dbReference type="InterPro" id="IPR016130">
    <property type="entry name" value="Tyr_Pase_AS"/>
</dbReference>
<evidence type="ECO:0000313" key="20">
    <source>
        <dbReference type="RefSeq" id="XP_022097199.1"/>
    </source>
</evidence>
<dbReference type="RefSeq" id="XP_022097199.1">
    <property type="nucleotide sequence ID" value="XM_022241507.1"/>
</dbReference>
<evidence type="ECO:0000259" key="15">
    <source>
        <dbReference type="PROSITE" id="PS50026"/>
    </source>
</evidence>
<dbReference type="SMART" id="SM00194">
    <property type="entry name" value="PTPc"/>
    <property type="match status" value="2"/>
</dbReference>
<dbReference type="Pfam" id="PF00041">
    <property type="entry name" value="fn3"/>
    <property type="match status" value="2"/>
</dbReference>
<feature type="domain" description="Fibronectin type-III" evidence="18">
    <location>
        <begin position="862"/>
        <end position="961"/>
    </location>
</feature>
<feature type="signal peptide" evidence="14">
    <location>
        <begin position="1"/>
        <end position="22"/>
    </location>
</feature>
<keyword evidence="5" id="KW-0378">Hydrolase</keyword>
<evidence type="ECO:0000256" key="1">
    <source>
        <dbReference type="ARBA" id="ARBA00004167"/>
    </source>
</evidence>
<evidence type="ECO:0000256" key="4">
    <source>
        <dbReference type="ARBA" id="ARBA00022729"/>
    </source>
</evidence>
<feature type="domain" description="Fibronectin type-III" evidence="18">
    <location>
        <begin position="1363"/>
        <end position="1461"/>
    </location>
</feature>
<accession>A0A8B7YV60</accession>
<gene>
    <name evidence="20" type="primary">LOC110982817</name>
</gene>
<comment type="subcellular location">
    <subcellularLocation>
        <location evidence="1">Membrane</location>
        <topology evidence="1">Single-pass membrane protein</topology>
    </subcellularLocation>
</comment>
<evidence type="ECO:0000256" key="13">
    <source>
        <dbReference type="SAM" id="Phobius"/>
    </source>
</evidence>
<feature type="disulfide bond" evidence="11">
    <location>
        <begin position="250"/>
        <end position="259"/>
    </location>
</feature>
<feature type="domain" description="EGF-like" evidence="15">
    <location>
        <begin position="229"/>
        <end position="260"/>
    </location>
</feature>
<organism evidence="19 20">
    <name type="scientific">Acanthaster planci</name>
    <name type="common">Crown-of-thorns starfish</name>
    <dbReference type="NCBI Taxonomy" id="133434"/>
    <lineage>
        <taxon>Eukaryota</taxon>
        <taxon>Metazoa</taxon>
        <taxon>Echinodermata</taxon>
        <taxon>Eleutherozoa</taxon>
        <taxon>Asterozoa</taxon>
        <taxon>Asteroidea</taxon>
        <taxon>Valvatacea</taxon>
        <taxon>Valvatida</taxon>
        <taxon>Acanthasteridae</taxon>
        <taxon>Acanthaster</taxon>
    </lineage>
</organism>
<evidence type="ECO:0000256" key="7">
    <source>
        <dbReference type="ARBA" id="ARBA00022989"/>
    </source>
</evidence>
<dbReference type="InterPro" id="IPR013783">
    <property type="entry name" value="Ig-like_fold"/>
</dbReference>
<dbReference type="GeneID" id="110982817"/>
<dbReference type="SMART" id="SM00060">
    <property type="entry name" value="FN3"/>
    <property type="match status" value="6"/>
</dbReference>
<dbReference type="Proteomes" id="UP000694845">
    <property type="component" value="Unplaced"/>
</dbReference>
<keyword evidence="9" id="KW-0325">Glycoprotein</keyword>
<feature type="domain" description="Tyrosine specific protein phosphatases" evidence="17">
    <location>
        <begin position="2094"/>
        <end position="2166"/>
    </location>
</feature>
<dbReference type="CDD" id="cd00054">
    <property type="entry name" value="EGF_CA"/>
    <property type="match status" value="2"/>
</dbReference>